<evidence type="ECO:0000256" key="1">
    <source>
        <dbReference type="ARBA" id="ARBA00001968"/>
    </source>
</evidence>
<keyword evidence="4 8" id="KW-0378">Hydrolase</keyword>
<dbReference type="NCBIfam" id="TIGR00255">
    <property type="entry name" value="YicC/YloC family endoribonuclease"/>
    <property type="match status" value="1"/>
</dbReference>
<dbReference type="PANTHER" id="PTHR30636:SF3">
    <property type="entry name" value="UPF0701 PROTEIN YICC"/>
    <property type="match status" value="1"/>
</dbReference>
<dbReference type="EC" id="3.1.-.-" evidence="8"/>
<feature type="domain" description="Endoribonuclease YicC-like N-terminal" evidence="6">
    <location>
        <begin position="2"/>
        <end position="156"/>
    </location>
</feature>
<accession>A0ABT8LDE1</accession>
<comment type="cofactor">
    <cofactor evidence="1">
        <name>a divalent metal cation</name>
        <dbReference type="ChEBI" id="CHEBI:60240"/>
    </cofactor>
</comment>
<dbReference type="PANTHER" id="PTHR30636">
    <property type="entry name" value="UPF0701 PROTEIN YICC"/>
    <property type="match status" value="1"/>
</dbReference>
<feature type="domain" description="Endoribonuclease YicC-like C-terminal" evidence="7">
    <location>
        <begin position="173"/>
        <end position="291"/>
    </location>
</feature>
<evidence type="ECO:0000313" key="9">
    <source>
        <dbReference type="Proteomes" id="UP001172083"/>
    </source>
</evidence>
<dbReference type="EMBL" id="JAUJEB010000007">
    <property type="protein sequence ID" value="MDN5215779.1"/>
    <property type="molecule type" value="Genomic_DNA"/>
</dbReference>
<dbReference type="GO" id="GO:0016787">
    <property type="term" value="F:hydrolase activity"/>
    <property type="evidence" value="ECO:0007669"/>
    <property type="project" value="UniProtKB-KW"/>
</dbReference>
<organism evidence="8 9">
    <name type="scientific">Agaribacillus aureus</name>
    <dbReference type="NCBI Taxonomy" id="3051825"/>
    <lineage>
        <taxon>Bacteria</taxon>
        <taxon>Pseudomonadati</taxon>
        <taxon>Bacteroidota</taxon>
        <taxon>Cytophagia</taxon>
        <taxon>Cytophagales</taxon>
        <taxon>Splendidivirgaceae</taxon>
        <taxon>Agaribacillus</taxon>
    </lineage>
</organism>
<keyword evidence="3" id="KW-0255">Endonuclease</keyword>
<comment type="similarity">
    <text evidence="5">Belongs to the YicC/YloC family.</text>
</comment>
<evidence type="ECO:0000256" key="5">
    <source>
        <dbReference type="ARBA" id="ARBA00035648"/>
    </source>
</evidence>
<dbReference type="Pfam" id="PF08340">
    <property type="entry name" value="YicC-like_C"/>
    <property type="match status" value="1"/>
</dbReference>
<name>A0ABT8LDE1_9BACT</name>
<dbReference type="Pfam" id="PF03755">
    <property type="entry name" value="YicC-like_N"/>
    <property type="match status" value="1"/>
</dbReference>
<evidence type="ECO:0000256" key="3">
    <source>
        <dbReference type="ARBA" id="ARBA00022759"/>
    </source>
</evidence>
<dbReference type="InterPro" id="IPR013551">
    <property type="entry name" value="YicC-like_C"/>
</dbReference>
<gene>
    <name evidence="8" type="ORF">QQ020_27115</name>
</gene>
<dbReference type="InterPro" id="IPR005229">
    <property type="entry name" value="YicC/YloC-like"/>
</dbReference>
<dbReference type="RefSeq" id="WP_346761116.1">
    <property type="nucleotide sequence ID" value="NZ_JAUJEB010000007.1"/>
</dbReference>
<reference evidence="8" key="1">
    <citation type="submission" date="2023-06" db="EMBL/GenBank/DDBJ databases">
        <title>Genomic of Agaribacillus aureum.</title>
        <authorList>
            <person name="Wang G."/>
        </authorList>
    </citation>
    <scope>NUCLEOTIDE SEQUENCE</scope>
    <source>
        <strain evidence="8">BMA12</strain>
    </source>
</reference>
<keyword evidence="9" id="KW-1185">Reference proteome</keyword>
<evidence type="ECO:0000259" key="7">
    <source>
        <dbReference type="Pfam" id="PF08340"/>
    </source>
</evidence>
<dbReference type="InterPro" id="IPR013527">
    <property type="entry name" value="YicC-like_N"/>
</dbReference>
<comment type="caution">
    <text evidence="8">The sequence shown here is derived from an EMBL/GenBank/DDBJ whole genome shotgun (WGS) entry which is preliminary data.</text>
</comment>
<evidence type="ECO:0000256" key="2">
    <source>
        <dbReference type="ARBA" id="ARBA00022722"/>
    </source>
</evidence>
<evidence type="ECO:0000256" key="4">
    <source>
        <dbReference type="ARBA" id="ARBA00022801"/>
    </source>
</evidence>
<keyword evidence="2" id="KW-0540">Nuclease</keyword>
<evidence type="ECO:0000259" key="6">
    <source>
        <dbReference type="Pfam" id="PF03755"/>
    </source>
</evidence>
<protein>
    <submittedName>
        <fullName evidence="8">YicC/YloC family endoribonuclease</fullName>
        <ecNumber evidence="8">3.1.-.-</ecNumber>
    </submittedName>
</protein>
<sequence length="292" mass="33681">MVKSMTGFGQSKLDSEDINLGVEVKTLNSKFLDSIIKLPREFSDKELDVKNILTDRLIRGKVSVAITFLRKDVSAVKMDINRKLFNEYYQNLLAVAKEAKAPEQDVFKLAIQMPEVVLQRDAEEDLSEDWNVLLKHIHTAIDQCDDFRVKEGGGLQKKLLSYIENIGAFLTSIDEQDPQRIQAVRERLNQKITELQHVEKIDNNRFEQELIYYIEKLDINEEKVRLKSHLDYFVEVMNNPVSQGKKLGFISQEIGREINTIGSKANDAVIQRFVVGMKEELEKIKEQLLNIL</sequence>
<dbReference type="Proteomes" id="UP001172083">
    <property type="component" value="Unassembled WGS sequence"/>
</dbReference>
<evidence type="ECO:0000313" key="8">
    <source>
        <dbReference type="EMBL" id="MDN5215779.1"/>
    </source>
</evidence>
<proteinExistence type="inferred from homology"/>